<dbReference type="NCBIfam" id="TIGR03164">
    <property type="entry name" value="UHCUDC"/>
    <property type="match status" value="1"/>
</dbReference>
<feature type="domain" description="Oxo-4-hydroxy-4-carboxy-5-ureidoimidazoline decarboxylase" evidence="7">
    <location>
        <begin position="6"/>
        <end position="159"/>
    </location>
</feature>
<dbReference type="InterPro" id="IPR017580">
    <property type="entry name" value="OHCU_decarboxylase-1"/>
</dbReference>
<protein>
    <recommendedName>
        <fullName evidence="3">2-oxo-4-hydroxy-4-carboxy-5-ureidoimidazoline decarboxylase</fullName>
        <ecNumber evidence="3">4.1.1.97</ecNumber>
    </recommendedName>
</protein>
<keyword evidence="6 8" id="KW-0456">Lyase</keyword>
<dbReference type="EC" id="4.1.1.97" evidence="3"/>
<dbReference type="GO" id="GO:0019628">
    <property type="term" value="P:urate catabolic process"/>
    <property type="evidence" value="ECO:0007669"/>
    <property type="project" value="UniProtKB-UniPathway"/>
</dbReference>
<dbReference type="InterPro" id="IPR018020">
    <property type="entry name" value="OHCU_decarboxylase"/>
</dbReference>
<evidence type="ECO:0000256" key="6">
    <source>
        <dbReference type="ARBA" id="ARBA00023239"/>
    </source>
</evidence>
<comment type="caution">
    <text evidence="8">The sequence shown here is derived from an EMBL/GenBank/DDBJ whole genome shotgun (WGS) entry which is preliminary data.</text>
</comment>
<accession>A0A558HM68</accession>
<sequence length="166" mass="18356">MLDTLNVLPPEALARRLSGLYEHSDWVVERAASERPFYSPEVLLMACANAVRAGSLVEQRALILAHPELAVSKLDTLTRASQSEQQGAGLDQLDDNMRKRFITANAAYQARHQIPFIICVKGHDAVSILDELERRLPHASEEEFSEALAQIDAIAAVRLPAMLEAE</sequence>
<evidence type="ECO:0000256" key="1">
    <source>
        <dbReference type="ARBA" id="ARBA00001163"/>
    </source>
</evidence>
<evidence type="ECO:0000256" key="3">
    <source>
        <dbReference type="ARBA" id="ARBA00012257"/>
    </source>
</evidence>
<dbReference type="GO" id="GO:0051997">
    <property type="term" value="F:2-oxo-4-hydroxy-4-carboxy-5-ureidoimidazoline decarboxylase activity"/>
    <property type="evidence" value="ECO:0007669"/>
    <property type="project" value="UniProtKB-EC"/>
</dbReference>
<comment type="pathway">
    <text evidence="2">Purine metabolism; urate degradation; (S)-allantoin from urate: step 3/3.</text>
</comment>
<comment type="catalytic activity">
    <reaction evidence="1">
        <text>5-hydroxy-2-oxo-4-ureido-2,5-dihydro-1H-imidazole-5-carboxylate + H(+) = (S)-allantoin + CO2</text>
        <dbReference type="Rhea" id="RHEA:26301"/>
        <dbReference type="ChEBI" id="CHEBI:15378"/>
        <dbReference type="ChEBI" id="CHEBI:15678"/>
        <dbReference type="ChEBI" id="CHEBI:16526"/>
        <dbReference type="ChEBI" id="CHEBI:58639"/>
        <dbReference type="EC" id="4.1.1.97"/>
    </reaction>
</comment>
<proteinExistence type="predicted"/>
<name>A0A558HM68_9GAMM</name>
<dbReference type="Proteomes" id="UP000319941">
    <property type="component" value="Unassembled WGS sequence"/>
</dbReference>
<dbReference type="Pfam" id="PF09349">
    <property type="entry name" value="OHCU_decarbox"/>
    <property type="match status" value="1"/>
</dbReference>
<dbReference type="GO" id="GO:0006144">
    <property type="term" value="P:purine nucleobase metabolic process"/>
    <property type="evidence" value="ECO:0007669"/>
    <property type="project" value="UniProtKB-KW"/>
</dbReference>
<evidence type="ECO:0000313" key="9">
    <source>
        <dbReference type="Proteomes" id="UP000319941"/>
    </source>
</evidence>
<dbReference type="InterPro" id="IPR036778">
    <property type="entry name" value="OHCU_decarboxylase_sf"/>
</dbReference>
<evidence type="ECO:0000313" key="8">
    <source>
        <dbReference type="EMBL" id="TVU70227.1"/>
    </source>
</evidence>
<evidence type="ECO:0000256" key="2">
    <source>
        <dbReference type="ARBA" id="ARBA00004754"/>
    </source>
</evidence>
<keyword evidence="5" id="KW-0210">Decarboxylase</keyword>
<keyword evidence="4" id="KW-0659">Purine metabolism</keyword>
<evidence type="ECO:0000256" key="5">
    <source>
        <dbReference type="ARBA" id="ARBA00022793"/>
    </source>
</evidence>
<dbReference type="UniPathway" id="UPA00394">
    <property type="reaction ID" value="UER00652"/>
</dbReference>
<evidence type="ECO:0000256" key="4">
    <source>
        <dbReference type="ARBA" id="ARBA00022631"/>
    </source>
</evidence>
<dbReference type="AlphaFoldDB" id="A0A558HM68"/>
<dbReference type="SUPFAM" id="SSF158694">
    <property type="entry name" value="UraD-Like"/>
    <property type="match status" value="1"/>
</dbReference>
<dbReference type="OrthoDB" id="9800909at2"/>
<dbReference type="GO" id="GO:0000255">
    <property type="term" value="P:allantoin metabolic process"/>
    <property type="evidence" value="ECO:0007669"/>
    <property type="project" value="InterPro"/>
</dbReference>
<reference evidence="8 9" key="1">
    <citation type="submission" date="2019-07" db="EMBL/GenBank/DDBJ databases">
        <title>Diversity of Bacteria from Kongsfjorden, Arctic.</title>
        <authorList>
            <person name="Yu Y."/>
        </authorList>
    </citation>
    <scope>NUCLEOTIDE SEQUENCE [LARGE SCALE GENOMIC DNA]</scope>
    <source>
        <strain evidence="8 9">SM1923</strain>
    </source>
</reference>
<dbReference type="EMBL" id="VNFH01000006">
    <property type="protein sequence ID" value="TVU70227.1"/>
    <property type="molecule type" value="Genomic_DNA"/>
</dbReference>
<dbReference type="STRING" id="553385.GCA_000591415_03573"/>
<gene>
    <name evidence="8" type="primary">uraD</name>
    <name evidence="8" type="ORF">FQP86_09435</name>
</gene>
<dbReference type="Gene3D" id="1.10.3330.10">
    <property type="entry name" value="Oxo-4-hydroxy-4-carboxy-5-ureidoimidazoline decarboxylase"/>
    <property type="match status" value="1"/>
</dbReference>
<dbReference type="PANTHER" id="PTHR43466">
    <property type="entry name" value="2-OXO-4-HYDROXY-4-CARBOXY-5-UREIDOIMIDAZOLINE DECARBOXYLASE-RELATED"/>
    <property type="match status" value="1"/>
</dbReference>
<keyword evidence="9" id="KW-1185">Reference proteome</keyword>
<organism evidence="8 9">
    <name type="scientific">Cobetia crustatorum</name>
    <dbReference type="NCBI Taxonomy" id="553385"/>
    <lineage>
        <taxon>Bacteria</taxon>
        <taxon>Pseudomonadati</taxon>
        <taxon>Pseudomonadota</taxon>
        <taxon>Gammaproteobacteria</taxon>
        <taxon>Oceanospirillales</taxon>
        <taxon>Halomonadaceae</taxon>
        <taxon>Cobetia</taxon>
    </lineage>
</organism>
<dbReference type="PANTHER" id="PTHR43466:SF1">
    <property type="entry name" value="2-OXO-4-HYDROXY-4-CARBOXY-5-UREIDOIMIDAZOLINE DECARBOXYLASE-RELATED"/>
    <property type="match status" value="1"/>
</dbReference>
<evidence type="ECO:0000259" key="7">
    <source>
        <dbReference type="Pfam" id="PF09349"/>
    </source>
</evidence>